<dbReference type="Pfam" id="PF14500">
    <property type="entry name" value="MMS19_N"/>
    <property type="match status" value="1"/>
</dbReference>
<dbReference type="Proteomes" id="UP001057455">
    <property type="component" value="Unassembled WGS sequence"/>
</dbReference>
<dbReference type="PANTHER" id="PTHR42980">
    <property type="entry name" value="2-OXOISOVALERATE DEHYDROGENASE SUBUNIT BETA-RELATED"/>
    <property type="match status" value="1"/>
</dbReference>
<keyword evidence="8" id="KW-1185">Reference proteome</keyword>
<feature type="domain" description="Transketolase-like pyrimidine-binding" evidence="6">
    <location>
        <begin position="1830"/>
        <end position="2005"/>
    </location>
</feature>
<evidence type="ECO:0000256" key="3">
    <source>
        <dbReference type="ARBA" id="ARBA00023002"/>
    </source>
</evidence>
<dbReference type="GO" id="GO:0009083">
    <property type="term" value="P:branched-chain amino acid catabolic process"/>
    <property type="evidence" value="ECO:0007669"/>
    <property type="project" value="TreeGrafter"/>
</dbReference>
<dbReference type="PANTHER" id="PTHR42980:SF1">
    <property type="entry name" value="2-OXOISOVALERATE DEHYDROGENASE SUBUNIT BETA, MITOCHONDRIAL"/>
    <property type="match status" value="1"/>
</dbReference>
<dbReference type="CDD" id="cd07036">
    <property type="entry name" value="TPP_PYR_E1-PDHc-beta_like"/>
    <property type="match status" value="1"/>
</dbReference>
<keyword evidence="7" id="KW-0670">Pyruvate</keyword>
<dbReference type="Pfam" id="PF05721">
    <property type="entry name" value="PhyH"/>
    <property type="match status" value="1"/>
</dbReference>
<evidence type="ECO:0000259" key="6">
    <source>
        <dbReference type="SMART" id="SM00861"/>
    </source>
</evidence>
<dbReference type="SUPFAM" id="SSF51197">
    <property type="entry name" value="Clavaminate synthase-like"/>
    <property type="match status" value="1"/>
</dbReference>
<protein>
    <recommendedName>
        <fullName evidence="2">3-methyl-2-oxobutanoate dehydrogenase (2-methylpropanoyl-transferring)</fullName>
        <ecNumber evidence="2">1.2.4.4</ecNumber>
    </recommendedName>
</protein>
<dbReference type="InterPro" id="IPR033438">
    <property type="entry name" value="MOLO1"/>
</dbReference>
<comment type="cofactor">
    <cofactor evidence="1">
        <name>thiamine diphosphate</name>
        <dbReference type="ChEBI" id="CHEBI:58937"/>
    </cofactor>
</comment>
<dbReference type="InterPro" id="IPR033248">
    <property type="entry name" value="Transketolase_C"/>
</dbReference>
<accession>A0A9W5TDW6</accession>
<dbReference type="OrthoDB" id="342900at2759"/>
<evidence type="ECO:0000313" key="8">
    <source>
        <dbReference type="Proteomes" id="UP001057455"/>
    </source>
</evidence>
<dbReference type="InterPro" id="IPR029061">
    <property type="entry name" value="THDP-binding"/>
</dbReference>
<dbReference type="InterPro" id="IPR029240">
    <property type="entry name" value="MMS19_N"/>
</dbReference>
<evidence type="ECO:0000256" key="1">
    <source>
        <dbReference type="ARBA" id="ARBA00001964"/>
    </source>
</evidence>
<dbReference type="GO" id="GO:0003863">
    <property type="term" value="F:branched-chain 2-oxo acid dehydrogenase activity"/>
    <property type="evidence" value="ECO:0007669"/>
    <property type="project" value="UniProtKB-EC"/>
</dbReference>
<evidence type="ECO:0000256" key="4">
    <source>
        <dbReference type="ARBA" id="ARBA00051764"/>
    </source>
</evidence>
<dbReference type="SUPFAM" id="SSF52518">
    <property type="entry name" value="Thiamin diphosphate-binding fold (THDP-binding)"/>
    <property type="match status" value="1"/>
</dbReference>
<feature type="compositionally biased region" description="Polar residues" evidence="5">
    <location>
        <begin position="1608"/>
        <end position="1621"/>
    </location>
</feature>
<dbReference type="FunFam" id="3.40.50.970:FF:000001">
    <property type="entry name" value="Pyruvate dehydrogenase E1 beta subunit"/>
    <property type="match status" value="1"/>
</dbReference>
<name>A0A9W5TDW6_BABOV</name>
<organism evidence="7 8">
    <name type="scientific">Babesia ovis</name>
    <dbReference type="NCBI Taxonomy" id="5869"/>
    <lineage>
        <taxon>Eukaryota</taxon>
        <taxon>Sar</taxon>
        <taxon>Alveolata</taxon>
        <taxon>Apicomplexa</taxon>
        <taxon>Aconoidasida</taxon>
        <taxon>Piroplasmida</taxon>
        <taxon>Babesiidae</taxon>
        <taxon>Babesia</taxon>
    </lineage>
</organism>
<dbReference type="InterPro" id="IPR016024">
    <property type="entry name" value="ARM-type_fold"/>
</dbReference>
<keyword evidence="3" id="KW-0560">Oxidoreductase</keyword>
<proteinExistence type="predicted"/>
<dbReference type="Gene3D" id="2.60.120.620">
    <property type="entry name" value="q2cbj1_9rhob like domain"/>
    <property type="match status" value="1"/>
</dbReference>
<dbReference type="Gene3D" id="3.10.310.50">
    <property type="match status" value="1"/>
</dbReference>
<feature type="compositionally biased region" description="Basic and acidic residues" evidence="5">
    <location>
        <begin position="1622"/>
        <end position="1639"/>
    </location>
</feature>
<feature type="region of interest" description="Disordered" evidence="5">
    <location>
        <begin position="1608"/>
        <end position="1639"/>
    </location>
</feature>
<reference evidence="7" key="1">
    <citation type="submission" date="2019-12" db="EMBL/GenBank/DDBJ databases">
        <title>Genome sequence of Babesia ovis.</title>
        <authorList>
            <person name="Yamagishi J."/>
            <person name="Sevinc F."/>
            <person name="Xuan X."/>
        </authorList>
    </citation>
    <scope>NUCLEOTIDE SEQUENCE</scope>
    <source>
        <strain evidence="7">Selcuk</strain>
    </source>
</reference>
<dbReference type="EC" id="1.2.4.4" evidence="2"/>
<comment type="caution">
    <text evidence="7">The sequence shown here is derived from an EMBL/GenBank/DDBJ whole genome shotgun (WGS) entry which is preliminary data.</text>
</comment>
<dbReference type="SMART" id="SM00861">
    <property type="entry name" value="Transket_pyr"/>
    <property type="match status" value="1"/>
</dbReference>
<dbReference type="Pfam" id="PF02779">
    <property type="entry name" value="Transket_pyr"/>
    <property type="match status" value="1"/>
</dbReference>
<dbReference type="InterPro" id="IPR008775">
    <property type="entry name" value="Phytyl_CoA_dOase-like"/>
</dbReference>
<dbReference type="FunFam" id="3.40.50.920:FF:000001">
    <property type="entry name" value="Pyruvate dehydrogenase E1 beta subunit"/>
    <property type="match status" value="1"/>
</dbReference>
<dbReference type="GO" id="GO:0005892">
    <property type="term" value="C:acetylcholine-gated channel complex"/>
    <property type="evidence" value="ECO:0007669"/>
    <property type="project" value="InterPro"/>
</dbReference>
<dbReference type="InterPro" id="IPR005475">
    <property type="entry name" value="Transketolase-like_Pyr-bd"/>
</dbReference>
<gene>
    <name evidence="7" type="ORF">BaOVIS_014130</name>
</gene>
<dbReference type="InterPro" id="IPR009014">
    <property type="entry name" value="Transketo_C/PFOR_II"/>
</dbReference>
<dbReference type="Pfam" id="PF02780">
    <property type="entry name" value="Transketolase_C"/>
    <property type="match status" value="1"/>
</dbReference>
<comment type="catalytic activity">
    <reaction evidence="4">
        <text>N(6)-[(R)-lipoyl]-L-lysyl-[protein] + 3-methyl-2-oxobutanoate + H(+) = N(6)-[(R)-S(8)-2-methylpropanoyldihydrolipoyl]-L-lysyl-[protein] + CO2</text>
        <dbReference type="Rhea" id="RHEA:13457"/>
        <dbReference type="Rhea" id="RHEA-COMP:10474"/>
        <dbReference type="Rhea" id="RHEA-COMP:10497"/>
        <dbReference type="ChEBI" id="CHEBI:11851"/>
        <dbReference type="ChEBI" id="CHEBI:15378"/>
        <dbReference type="ChEBI" id="CHEBI:16526"/>
        <dbReference type="ChEBI" id="CHEBI:83099"/>
        <dbReference type="ChEBI" id="CHEBI:83142"/>
        <dbReference type="EC" id="1.2.4.4"/>
    </reaction>
    <physiologicalReaction direction="left-to-right" evidence="4">
        <dbReference type="Rhea" id="RHEA:13458"/>
    </physiologicalReaction>
</comment>
<evidence type="ECO:0000313" key="7">
    <source>
        <dbReference type="EMBL" id="GFE54009.1"/>
    </source>
</evidence>
<dbReference type="SUPFAM" id="SSF48371">
    <property type="entry name" value="ARM repeat"/>
    <property type="match status" value="1"/>
</dbReference>
<dbReference type="Pfam" id="PF17175">
    <property type="entry name" value="MOLO1"/>
    <property type="match status" value="1"/>
</dbReference>
<dbReference type="SUPFAM" id="SSF52922">
    <property type="entry name" value="TK C-terminal domain-like"/>
    <property type="match status" value="1"/>
</dbReference>
<dbReference type="Gene3D" id="3.40.50.970">
    <property type="match status" value="1"/>
</dbReference>
<dbReference type="EMBL" id="BLIY01000008">
    <property type="protein sequence ID" value="GFE54009.1"/>
    <property type="molecule type" value="Genomic_DNA"/>
</dbReference>
<dbReference type="GO" id="GO:0007584">
    <property type="term" value="P:response to nutrient"/>
    <property type="evidence" value="ECO:0007669"/>
    <property type="project" value="TreeGrafter"/>
</dbReference>
<evidence type="ECO:0000256" key="2">
    <source>
        <dbReference type="ARBA" id="ARBA00012277"/>
    </source>
</evidence>
<evidence type="ECO:0000256" key="5">
    <source>
        <dbReference type="SAM" id="MobiDB-lite"/>
    </source>
</evidence>
<sequence>MCDTISEESTPNQGTGLPGWVNLYCDTDLEASRCDARNRVLIAVVSGSGEEFVQFVLISFEKEADLARRKNLCKIVYDVLSRTENLKFGENLVILLSQCLEEKVCTHFAIVALRAWLQRHVKLEGVNKILLEKLEKTYEIALSQKIATLTQQPRIDFLWLTHFMLEAYRQNNQKPLEHFIQKFCTVVAGEKDPRNLLVLFDLIAKFAKEKLDDEEVQALSNLYTTYYPIQFTPPKNDVIGIKPAQLKARLLNVFKACSKFGPYSMEVMIDCLYSGYGTKEEHITVLSDTLRYMAECVPVYGIECFSSELDTFLEVITSEFFGSSSEKSGQASVGGPDTVIEHMVPGSEACNIDLNDANKIGKAYYEHWSSVSKQLQLFGDILKVYMESIDMITTLEQIQKFLVLLRKQLVIENSKIPEVNAHAGYFLDVLCGIQSYHRLLLENVLVPLCNDIVFIFTEYKQGLIPESELCAKLTRVVPVVTNTLFAKIVSQTREPIPPGHANSLVLAGLCCIQLQDARIFRCGLKLVTLAITSSNGNMLEQVLAHCMKESQLMSKHKSLNKEYIRLYAESILAMYKCHFTLCVPIVESVSQLMDELLNADDIEETLVSYVGGAVDLSHEFAEMIAITIDKNTDEALVNKVVDACCKCLLYVCENPESRIVYTTVLFSLAMAVNRDKVTKRLRAIVSYTQLYKLYRSLLEIERDGNISNEILQIVTNIIPQYMSITLEKLDRETFQQIVEDGLELLLPVLINDIMQNELVEAVLEYAKCSKMTVVKLEVISWLLKRWVGGPLYTKALGTSTGFVDDVSNGDPVAEVAQRFNRIVSYGLEPFVTTYILEVVDYGTVANFDLKGYFRWVPHRVIVSFVSRMFPFLPEKLSSTLESLGFSLKTLINARMSYADLFLVDGTRIDDMPIVARMQYKFVKSYCHAAPRKDMGWGRQLIRLLNEMETSLDVMVAIETIAVHMDDVELTQDGAIVANLVVRQYIQQWKHLDAVKTCSANMQSQKANGTLESNRTYGIWLQHEFLFLSQCILLRILCQQEHIGTDNQMDFDFCNTSASSTSIKTVKTSGLQLEGHEWEELVDVAVSVAIETTLPVCRILAILIVHCIVKKAPNTISNIHCKSVMKRMCQCLGDKCHKARTVALACDGEAVDMRKEHTVDRQPFVTYLKRWDQCLGISRDVVTRSARRLNPVELQFQALSEILHHQRMRQNDSAKYNRISPMEAPFVKSLGVELATDIEQLIDRFETNRDKPSSWLDSMTRIFDSTATNGYGISRLERESFQKLSQHWEKQGYLTKEGNTDYLHECSSTYDEMDNTYILSAEPKQTTLWELLGYKQEKQANSICDIRPQRTLSLPTLERINANLEKYGIAVVRNVFEARDVDTIRRMMHLKGSMARDSAYKILETDANVSVVKHTRGRIQCLLRGTSFDAMLRPLQQFWIPIVYYMLGGPFYVSNINLVTTDAMSFVEPWHRNNRSLGITVIVSLDDIDDNSGRMQFLPGTHRKNSEINPFKFGKVGVNLKKGDVLIFDSRLLHRHTINDSNSCRSCLVYSYDYTSTPPPGQAIPTLFWWLTQEVSSTDRVAPGKFRFTDDIAYLKDEDTAETKIVNQQKEQTVNQASTPTKEAQKTSQHSDLHKHKDDQVQHENPTVVDAGHPVTEIKTQAVGYTIESYPNPVTNPGLCVQSTSLAHSFVCDPDGILSGDEQAELNKLLWKENNYQVFVALAHSILVPANQHDIQLNFAKQLLKAWDNGEMKSVLLVYVENLGQLKVVTNVTQGVLTKENISDIEKTFLQEHSEVFEALKLAIKSVELHIAHSRGRRGFSSATKGPSKQMNMCTAINDALHIAMSEDPTTTIFGEDVAFGGVFRCSVGLLERFGSDRVFNAPICEQGIVGFGIGMAALGANAIAEIQFADYIFPAFDQIVNEAAKFRYRSGGSWDVGKLTIRSTWGAVGHGGLYHSQSPESQFAHAAGLKIVVPRSAYQAKGLLLKSIRDPNPVIFFEPKALYRAAVGEVPEGDYELELSKADVVKEGKDVTMVGYGSSVNLMLKAAEMAKEQFDIDAEVIDLQTILPWDVETIDKSVAKTGRLIVTHEAPKTLGMGSEIAATMAERHFFKLEAPIERVCGYDTPFPLAFEKFYLPDQFKLLDAIRRVCQV</sequence>
<dbReference type="Gene3D" id="3.40.50.920">
    <property type="match status" value="1"/>
</dbReference>